<reference evidence="1" key="1">
    <citation type="submission" date="2021-07" db="EMBL/GenBank/DDBJ databases">
        <authorList>
            <person name="Durling M."/>
        </authorList>
    </citation>
    <scope>NUCLEOTIDE SEQUENCE</scope>
</reference>
<dbReference type="AlphaFoldDB" id="A0A9N9Q5X2"/>
<name>A0A9N9Q5X2_9HELO</name>
<gene>
    <name evidence="1" type="ORF">HYALB_00011094</name>
</gene>
<protein>
    <submittedName>
        <fullName evidence="1">Uncharacterized protein</fullName>
    </submittedName>
</protein>
<evidence type="ECO:0000313" key="2">
    <source>
        <dbReference type="Proteomes" id="UP000701801"/>
    </source>
</evidence>
<dbReference type="EMBL" id="CAJVRM010000431">
    <property type="protein sequence ID" value="CAG8980985.1"/>
    <property type="molecule type" value="Genomic_DNA"/>
</dbReference>
<organism evidence="1 2">
    <name type="scientific">Hymenoscyphus albidus</name>
    <dbReference type="NCBI Taxonomy" id="595503"/>
    <lineage>
        <taxon>Eukaryota</taxon>
        <taxon>Fungi</taxon>
        <taxon>Dikarya</taxon>
        <taxon>Ascomycota</taxon>
        <taxon>Pezizomycotina</taxon>
        <taxon>Leotiomycetes</taxon>
        <taxon>Helotiales</taxon>
        <taxon>Helotiaceae</taxon>
        <taxon>Hymenoscyphus</taxon>
    </lineage>
</organism>
<dbReference type="Pfam" id="PF11951">
    <property type="entry name" value="Fungal_trans_2"/>
    <property type="match status" value="1"/>
</dbReference>
<evidence type="ECO:0000313" key="1">
    <source>
        <dbReference type="EMBL" id="CAG8980985.1"/>
    </source>
</evidence>
<dbReference type="OrthoDB" id="4158087at2759"/>
<keyword evidence="2" id="KW-1185">Reference proteome</keyword>
<dbReference type="InterPro" id="IPR021858">
    <property type="entry name" value="Fun_TF"/>
</dbReference>
<dbReference type="PANTHER" id="PTHR37540:SF5">
    <property type="entry name" value="TRANSCRIPTION FACTOR DOMAIN-CONTAINING PROTEIN"/>
    <property type="match status" value="1"/>
</dbReference>
<accession>A0A9N9Q5X2</accession>
<comment type="caution">
    <text evidence="1">The sequence shown here is derived from an EMBL/GenBank/DDBJ whole genome shotgun (WGS) entry which is preliminary data.</text>
</comment>
<sequence>MLPIKGQAGQEALRYFWASNLLRDSNLLQASIAHAAVHLDAKTKTERSVLAATHRTRTMNLITRRLEIDAHNGIDDDLIQAVALIAANSNVTGDLAESSIHMNALEEMAHLRGGKENLGSTVTAAYKPQYPDTSVK</sequence>
<dbReference type="PANTHER" id="PTHR37540">
    <property type="entry name" value="TRANSCRIPTION FACTOR (ACR-2), PUTATIVE-RELATED-RELATED"/>
    <property type="match status" value="1"/>
</dbReference>
<dbReference type="Proteomes" id="UP000701801">
    <property type="component" value="Unassembled WGS sequence"/>
</dbReference>
<proteinExistence type="predicted"/>